<dbReference type="OrthoDB" id="7788762at2759"/>
<dbReference type="KEGG" id="aten:116302433"/>
<dbReference type="Pfam" id="PF08447">
    <property type="entry name" value="PAS_3"/>
    <property type="match status" value="2"/>
</dbReference>
<evidence type="ECO:0000313" key="9">
    <source>
        <dbReference type="Proteomes" id="UP000515163"/>
    </source>
</evidence>
<keyword evidence="1" id="KW-0677">Repeat</keyword>
<dbReference type="Proteomes" id="UP000515163">
    <property type="component" value="Unplaced"/>
</dbReference>
<reference evidence="10" key="1">
    <citation type="submission" date="2025-08" db="UniProtKB">
        <authorList>
            <consortium name="RefSeq"/>
        </authorList>
    </citation>
    <scope>IDENTIFICATION</scope>
    <source>
        <tissue evidence="10">Tentacle</tissue>
    </source>
</reference>
<evidence type="ECO:0000256" key="5">
    <source>
        <dbReference type="ARBA" id="ARBA00023242"/>
    </source>
</evidence>
<dbReference type="AlphaFoldDB" id="A0A6P8IMH5"/>
<feature type="region of interest" description="Disordered" evidence="6">
    <location>
        <begin position="618"/>
        <end position="645"/>
    </location>
</feature>
<evidence type="ECO:0000256" key="6">
    <source>
        <dbReference type="SAM" id="MobiDB-lite"/>
    </source>
</evidence>
<dbReference type="GO" id="GO:0005737">
    <property type="term" value="C:cytoplasm"/>
    <property type="evidence" value="ECO:0007669"/>
    <property type="project" value="InterPro"/>
</dbReference>
<dbReference type="InterPro" id="IPR036638">
    <property type="entry name" value="HLH_DNA-bd_sf"/>
</dbReference>
<dbReference type="InterPro" id="IPR035965">
    <property type="entry name" value="PAS-like_dom_sf"/>
</dbReference>
<keyword evidence="3" id="KW-0238">DNA-binding</keyword>
<dbReference type="NCBIfam" id="TIGR00229">
    <property type="entry name" value="sensory_box"/>
    <property type="match status" value="1"/>
</dbReference>
<dbReference type="GO" id="GO:0005667">
    <property type="term" value="C:transcription regulator complex"/>
    <property type="evidence" value="ECO:0007669"/>
    <property type="project" value="InterPro"/>
</dbReference>
<accession>A0A6P8IMH5</accession>
<dbReference type="SMART" id="SM00091">
    <property type="entry name" value="PAS"/>
    <property type="match status" value="2"/>
</dbReference>
<organism evidence="9 10">
    <name type="scientific">Actinia tenebrosa</name>
    <name type="common">Australian red waratah sea anemone</name>
    <dbReference type="NCBI Taxonomy" id="6105"/>
    <lineage>
        <taxon>Eukaryota</taxon>
        <taxon>Metazoa</taxon>
        <taxon>Cnidaria</taxon>
        <taxon>Anthozoa</taxon>
        <taxon>Hexacorallia</taxon>
        <taxon>Actiniaria</taxon>
        <taxon>Actiniidae</taxon>
        <taxon>Actinia</taxon>
    </lineage>
</organism>
<dbReference type="InterPro" id="IPR013655">
    <property type="entry name" value="PAS_fold_3"/>
</dbReference>
<dbReference type="GO" id="GO:0005634">
    <property type="term" value="C:nucleus"/>
    <property type="evidence" value="ECO:0007669"/>
    <property type="project" value="InterPro"/>
</dbReference>
<dbReference type="SUPFAM" id="SSF47459">
    <property type="entry name" value="HLH, helix-loop-helix DNA-binding domain"/>
    <property type="match status" value="1"/>
</dbReference>
<dbReference type="PROSITE" id="PS50888">
    <property type="entry name" value="BHLH"/>
    <property type="match status" value="1"/>
</dbReference>
<evidence type="ECO:0000256" key="4">
    <source>
        <dbReference type="ARBA" id="ARBA00023163"/>
    </source>
</evidence>
<keyword evidence="4" id="KW-0804">Transcription</keyword>
<feature type="domain" description="BHLH" evidence="8">
    <location>
        <begin position="21"/>
        <end position="74"/>
    </location>
</feature>
<dbReference type="SUPFAM" id="SSF55785">
    <property type="entry name" value="PYP-like sensor domain (PAS domain)"/>
    <property type="match status" value="2"/>
</dbReference>
<keyword evidence="2" id="KW-0805">Transcription regulation</keyword>
<dbReference type="InterPro" id="IPR000014">
    <property type="entry name" value="PAS"/>
</dbReference>
<keyword evidence="9" id="KW-1185">Reference proteome</keyword>
<dbReference type="Gene3D" id="3.30.450.20">
    <property type="entry name" value="PAS domain"/>
    <property type="match status" value="2"/>
</dbReference>
<feature type="domain" description="PAS" evidence="7">
    <location>
        <begin position="105"/>
        <end position="168"/>
    </location>
</feature>
<dbReference type="PROSITE" id="PS50112">
    <property type="entry name" value="PAS"/>
    <property type="match status" value="1"/>
</dbReference>
<evidence type="ECO:0000259" key="7">
    <source>
        <dbReference type="PROSITE" id="PS50112"/>
    </source>
</evidence>
<dbReference type="GO" id="GO:0046983">
    <property type="term" value="F:protein dimerization activity"/>
    <property type="evidence" value="ECO:0007669"/>
    <property type="project" value="InterPro"/>
</dbReference>
<dbReference type="Gene3D" id="4.10.280.10">
    <property type="entry name" value="Helix-loop-helix DNA-binding domain"/>
    <property type="match status" value="1"/>
</dbReference>
<evidence type="ECO:0000259" key="8">
    <source>
        <dbReference type="PROSITE" id="PS50888"/>
    </source>
</evidence>
<evidence type="ECO:0000313" key="10">
    <source>
        <dbReference type="RefSeq" id="XP_031567583.1"/>
    </source>
</evidence>
<evidence type="ECO:0000256" key="2">
    <source>
        <dbReference type="ARBA" id="ARBA00023015"/>
    </source>
</evidence>
<dbReference type="GO" id="GO:0003677">
    <property type="term" value="F:DNA binding"/>
    <property type="evidence" value="ECO:0007669"/>
    <property type="project" value="UniProtKB-KW"/>
</dbReference>
<name>A0A6P8IMH5_ACTTE</name>
<dbReference type="InterPro" id="IPR001067">
    <property type="entry name" value="Nuc_translocat"/>
</dbReference>
<dbReference type="CDD" id="cd00130">
    <property type="entry name" value="PAS"/>
    <property type="match status" value="2"/>
</dbReference>
<dbReference type="InterPro" id="IPR050933">
    <property type="entry name" value="Circadian_TF"/>
</dbReference>
<feature type="region of interest" description="Disordered" evidence="6">
    <location>
        <begin position="1"/>
        <end position="31"/>
    </location>
</feature>
<protein>
    <submittedName>
        <fullName evidence="10">Neuronal PAS domain-containing protein 2-like</fullName>
    </submittedName>
</protein>
<sequence length="812" mass="90146">MKTSRNKSSRRTNKTVDASEKRQDTGLSPSKRHREKLNNVMDELADLLPLSSDAKSGLDRLSILKLTVSFFQTQNLIQSADRTQQLHGANKKKVNVQGVSLSEMALEAIGGFFIVITEDGNVYYVSENVKNYLGYSQTRLMHQDFFSHVHPEDLQGFKSCFEECPSKKTGFSKESHNLPFTVPDSRQECYCNIRCHAGRLSSHISPFYYKCFRFYGHLKMIKRGAKTGSQYGFFALCSPVSRSENINRPIKEHIEKYTCKMDAAMANLQVDSRGLKVLRFNEQDLMGKSAYFFFHPDDLSSMALVHERLMKDFKASITFRILKGNGKWQWVRGTGYTMLKNGQIEGMVAHNVFVSDEEGAYYKAQNIKEMKEWIEGQEKIKALTKCLSSASSSSCSSPCDSAHGSLSSDAESSFQSLSSNTSGFITSTANGVTTSIQTLTVSKSPGYRNGYVLQLPAGDYHEAPSSVNATKTTPNTIYEQPRLPHFNADVTSKSEAVVTSQVSEGCLAVLDNEMTSIIKELHSSFIDEGGHSDSPCSSFSPIQRQPMMTNNVCQNRSGGTETGVNGTNSASFITNPYPVPNAFAFHLGGVFDAPHNDEVSLQDGEHFSAKHLIANPSYLQPDASKSNGVVEESNEYLKDTPNEDSFQDFEMLPLGEIESILSHESHSSYSTTPDSLHPSSSSSSSLPILEHVFMDPQLNPMSESYEQNLASANLPAITEVFETETALYESHGNPITTSDLVSFTFTISNGIETARRKDLSHKKDHGAYIEDLKDNCNLADHHLHKNHHTFNSSSEPIHLANSRVNFTPEARK</sequence>
<dbReference type="PRINTS" id="PR00785">
    <property type="entry name" value="NCTRNSLOCATR"/>
</dbReference>
<dbReference type="GeneID" id="116302433"/>
<feature type="compositionally biased region" description="Basic residues" evidence="6">
    <location>
        <begin position="1"/>
        <end position="13"/>
    </location>
</feature>
<dbReference type="GO" id="GO:0003700">
    <property type="term" value="F:DNA-binding transcription factor activity"/>
    <property type="evidence" value="ECO:0007669"/>
    <property type="project" value="InterPro"/>
</dbReference>
<gene>
    <name evidence="10" type="primary">LOC116302433</name>
</gene>
<dbReference type="InterPro" id="IPR011598">
    <property type="entry name" value="bHLH_dom"/>
</dbReference>
<proteinExistence type="predicted"/>
<dbReference type="RefSeq" id="XP_031567583.1">
    <property type="nucleotide sequence ID" value="XM_031711723.1"/>
</dbReference>
<dbReference type="PANTHER" id="PTHR23042">
    <property type="entry name" value="CIRCADIAN PROTEIN CLOCK/ARNT/BMAL/PAS"/>
    <property type="match status" value="1"/>
</dbReference>
<keyword evidence="5" id="KW-0539">Nucleus</keyword>
<evidence type="ECO:0000256" key="3">
    <source>
        <dbReference type="ARBA" id="ARBA00023125"/>
    </source>
</evidence>
<evidence type="ECO:0000256" key="1">
    <source>
        <dbReference type="ARBA" id="ARBA00022737"/>
    </source>
</evidence>
<dbReference type="InParanoid" id="A0A6P8IMH5"/>